<dbReference type="InterPro" id="IPR008979">
    <property type="entry name" value="Galactose-bd-like_sf"/>
</dbReference>
<reference evidence="4" key="1">
    <citation type="submission" date="2019-03" db="EMBL/GenBank/DDBJ databases">
        <title>Single cell metagenomics reveals metabolic interactions within the superorganism composed of flagellate Streblomastix strix and complex community of Bacteroidetes bacteria on its surface.</title>
        <authorList>
            <person name="Treitli S.C."/>
            <person name="Kolisko M."/>
            <person name="Husnik F."/>
            <person name="Keeling P."/>
            <person name="Hampl V."/>
        </authorList>
    </citation>
    <scope>NUCLEOTIDE SEQUENCE</scope>
    <source>
        <strain evidence="4">STM</strain>
    </source>
</reference>
<gene>
    <name evidence="4" type="ORF">EZS27_000304</name>
</gene>
<accession>A0A5J4T1U6</accession>
<evidence type="ECO:0000259" key="2">
    <source>
        <dbReference type="Pfam" id="PF16335"/>
    </source>
</evidence>
<feature type="domain" description="DUF4964" evidence="1">
    <location>
        <begin position="26"/>
        <end position="95"/>
    </location>
</feature>
<sequence length="829" mass="94095">MKKFTLIWLLTIVTLANSFGQNNYPAIKNAIRPSAYPLITIDPYTNGWAFSDNLYDESVKHWTGKSFPLLGVIKVDNKLYRFMGTEEIDLSVIVKTSVIGEWTGKYVTKNPADNWYEKSFDDSAWATSAGAFGTTNNEPTARTHWDSKYIWVRRVIKLDKNYKGKNVYLEYSHDDDAIIYVNGIKAVDTGQDCKKNVKIKLSEEAVNSLVKGDNVIAGYCYNRGGNGLLDFGLLVENDVKRSFSNTAIQTSVDVQATQTYYTFTCGGVDLKLIFTAPLLLEDLDLTSRPVNYISYEINSNDGKNHNTELYFEASPQWAVDQPMQETEADSYEKDGLIYLKTGTKTQEILAKRGDDRRIDWGYFYLVAEKSNTIYGIGSSVILRNNFVKNVKSNHKKEIGNHDVLSLTRSLGTVGKTSGKIMIGYDDIYSIQYFDSNLRPYWNRANNQTISNQFAKADDEYPTLMNKCYKFDQELMNQATAAGGKQYAELCALAYRQSISAHKLVEAPNGDLLFLSKENFSNGSIGTVDITYPSAPLYLLYNPELAKGLLNHIFYFSESGRWTKPFAAHDVGTYPLANGQTYGGDMPVEENGNMLIVNATITIMEGNAEYAARHWNVLTTWTDYLVKNGLDPDNQLCTDDFAGHFAHNANLSIKAILGVASYAYMADMLGKKTVAEKYNSIAKAMAKEWERMDNDNDHYRLTFDKSGTWSQKYNLVWDKLMNMNIFSKEIAPKEIAYYLTKQNKYGLPLDSRASYTKTDWIIWTATLAKDKATFERFISPLHLFMNETVDRLPMSDWIYTDRPKHTGFRARSVVGGYFIKMLEEKMVEKK</sequence>
<dbReference type="SUPFAM" id="SSF48208">
    <property type="entry name" value="Six-hairpin glycosidases"/>
    <property type="match status" value="1"/>
</dbReference>
<dbReference type="SUPFAM" id="SSF49785">
    <property type="entry name" value="Galactose-binding domain-like"/>
    <property type="match status" value="1"/>
</dbReference>
<dbReference type="AlphaFoldDB" id="A0A5J4T1U6"/>
<name>A0A5J4T1U6_9ZZZZ</name>
<organism evidence="4">
    <name type="scientific">termite gut metagenome</name>
    <dbReference type="NCBI Taxonomy" id="433724"/>
    <lineage>
        <taxon>unclassified sequences</taxon>
        <taxon>metagenomes</taxon>
        <taxon>organismal metagenomes</taxon>
    </lineage>
</organism>
<dbReference type="InterPro" id="IPR008928">
    <property type="entry name" value="6-hairpin_glycosidase_sf"/>
</dbReference>
<feature type="domain" description="Glutaminase A central" evidence="2">
    <location>
        <begin position="483"/>
        <end position="819"/>
    </location>
</feature>
<dbReference type="InterPro" id="IPR052743">
    <property type="entry name" value="Glutaminase_GtaA"/>
</dbReference>
<evidence type="ECO:0000259" key="3">
    <source>
        <dbReference type="Pfam" id="PF17168"/>
    </source>
</evidence>
<evidence type="ECO:0000313" key="4">
    <source>
        <dbReference type="EMBL" id="KAA6352354.1"/>
    </source>
</evidence>
<dbReference type="GO" id="GO:0005975">
    <property type="term" value="P:carbohydrate metabolic process"/>
    <property type="evidence" value="ECO:0007669"/>
    <property type="project" value="InterPro"/>
</dbReference>
<dbReference type="EMBL" id="SNRY01000003">
    <property type="protein sequence ID" value="KAA6352354.1"/>
    <property type="molecule type" value="Genomic_DNA"/>
</dbReference>
<comment type="caution">
    <text evidence="4">The sequence shown here is derived from an EMBL/GenBank/DDBJ whole genome shotgun (WGS) entry which is preliminary data.</text>
</comment>
<proteinExistence type="predicted"/>
<protein>
    <recommendedName>
        <fullName evidence="5">Glutaminase A</fullName>
    </recommendedName>
</protein>
<dbReference type="Pfam" id="PF16334">
    <property type="entry name" value="DUF4964"/>
    <property type="match status" value="1"/>
</dbReference>
<dbReference type="Gene3D" id="2.60.120.260">
    <property type="entry name" value="Galactose-binding domain-like"/>
    <property type="match status" value="1"/>
</dbReference>
<evidence type="ECO:0008006" key="5">
    <source>
        <dbReference type="Google" id="ProtNLM"/>
    </source>
</evidence>
<dbReference type="InterPro" id="IPR033433">
    <property type="entry name" value="GtaA_N"/>
</dbReference>
<evidence type="ECO:0000259" key="1">
    <source>
        <dbReference type="Pfam" id="PF16334"/>
    </source>
</evidence>
<dbReference type="PANTHER" id="PTHR31987">
    <property type="entry name" value="GLUTAMINASE A-RELATED"/>
    <property type="match status" value="1"/>
</dbReference>
<dbReference type="InterPro" id="IPR032515">
    <property type="entry name" value="DUF4964"/>
</dbReference>
<dbReference type="Pfam" id="PF17168">
    <property type="entry name" value="DUF5127"/>
    <property type="match status" value="1"/>
</dbReference>
<dbReference type="PANTHER" id="PTHR31987:SF1">
    <property type="entry name" value="GLUTAMINASE A"/>
    <property type="match status" value="1"/>
</dbReference>
<dbReference type="Pfam" id="PF16335">
    <property type="entry name" value="GtaA_6_Hairpin"/>
    <property type="match status" value="1"/>
</dbReference>
<dbReference type="InterPro" id="IPR032514">
    <property type="entry name" value="GtaA_central"/>
</dbReference>
<feature type="domain" description="Glutaminase A N-terminal" evidence="3">
    <location>
        <begin position="257"/>
        <end position="476"/>
    </location>
</feature>